<accession>A0A974BJS1</accession>
<protein>
    <submittedName>
        <fullName evidence="3">Carbon-nitrogen hydrolase family protein</fullName>
    </submittedName>
</protein>
<dbReference type="EMBL" id="JACBNQ010000009">
    <property type="protein sequence ID" value="NYB74338.1"/>
    <property type="molecule type" value="Genomic_DNA"/>
</dbReference>
<evidence type="ECO:0000256" key="1">
    <source>
        <dbReference type="ARBA" id="ARBA00022801"/>
    </source>
</evidence>
<dbReference type="InterPro" id="IPR036526">
    <property type="entry name" value="C-N_Hydrolase_sf"/>
</dbReference>
<dbReference type="RefSeq" id="WP_179238044.1">
    <property type="nucleotide sequence ID" value="NZ_JACBNQ010000009.1"/>
</dbReference>
<dbReference type="Pfam" id="PF00795">
    <property type="entry name" value="CN_hydrolase"/>
    <property type="match status" value="1"/>
</dbReference>
<dbReference type="SUPFAM" id="SSF56317">
    <property type="entry name" value="Carbon-nitrogen hydrolase"/>
    <property type="match status" value="1"/>
</dbReference>
<dbReference type="Proteomes" id="UP000611629">
    <property type="component" value="Unassembled WGS sequence"/>
</dbReference>
<name>A0A974BJS1_SEDHY</name>
<sequence>MKIGIFQFPGSSNITENYKHIVRAVTEAAKNKVRLLVFQECAVCGYPPVETPEIKNIDFELLNSVIKEIQLLAKENDMYIALGTIRKESSKYYNSLLLINSDGDIIGDYDKRILWGWDLDNFTKGNKQGVYQIDDIKVGFRICYEVKFPESFRELFKSGVELCFVSFCDVLENDSIERYNIIKSALVTRALENTMNVISVNSISKYQTAPTAVIDFNGIIIDEAPRNQEYLMVYDYKSPIINFKTKGQIQNSLELLGIAREI</sequence>
<keyword evidence="1 3" id="KW-0378">Hydrolase</keyword>
<evidence type="ECO:0000259" key="2">
    <source>
        <dbReference type="PROSITE" id="PS50263"/>
    </source>
</evidence>
<keyword evidence="4" id="KW-1185">Reference proteome</keyword>
<dbReference type="GO" id="GO:0016811">
    <property type="term" value="F:hydrolase activity, acting on carbon-nitrogen (but not peptide) bonds, in linear amides"/>
    <property type="evidence" value="ECO:0007669"/>
    <property type="project" value="TreeGrafter"/>
</dbReference>
<proteinExistence type="predicted"/>
<dbReference type="AlphaFoldDB" id="A0A974BJS1"/>
<reference evidence="3" key="1">
    <citation type="submission" date="2020-07" db="EMBL/GenBank/DDBJ databases">
        <title>Genomic analysis of a strain of Sedimentibacter Hydroxybenzoicus DSM7310.</title>
        <authorList>
            <person name="Ma S."/>
        </authorList>
    </citation>
    <scope>NUCLEOTIDE SEQUENCE</scope>
    <source>
        <strain evidence="3">DSM 7310</strain>
    </source>
</reference>
<evidence type="ECO:0000313" key="4">
    <source>
        <dbReference type="Proteomes" id="UP000611629"/>
    </source>
</evidence>
<organism evidence="3 4">
    <name type="scientific">Sedimentibacter hydroxybenzoicus DSM 7310</name>
    <dbReference type="NCBI Taxonomy" id="1123245"/>
    <lineage>
        <taxon>Bacteria</taxon>
        <taxon>Bacillati</taxon>
        <taxon>Bacillota</taxon>
        <taxon>Tissierellia</taxon>
        <taxon>Sedimentibacter</taxon>
    </lineage>
</organism>
<dbReference type="PANTHER" id="PTHR43674">
    <property type="entry name" value="NITRILASE C965.09-RELATED"/>
    <property type="match status" value="1"/>
</dbReference>
<feature type="domain" description="CN hydrolase" evidence="2">
    <location>
        <begin position="1"/>
        <end position="238"/>
    </location>
</feature>
<comment type="caution">
    <text evidence="3">The sequence shown here is derived from an EMBL/GenBank/DDBJ whole genome shotgun (WGS) entry which is preliminary data.</text>
</comment>
<dbReference type="InterPro" id="IPR003010">
    <property type="entry name" value="C-N_Hydrolase"/>
</dbReference>
<dbReference type="PROSITE" id="PS50263">
    <property type="entry name" value="CN_HYDROLASE"/>
    <property type="match status" value="1"/>
</dbReference>
<evidence type="ECO:0000313" key="3">
    <source>
        <dbReference type="EMBL" id="NYB74338.1"/>
    </source>
</evidence>
<dbReference type="Gene3D" id="3.60.110.10">
    <property type="entry name" value="Carbon-nitrogen hydrolase"/>
    <property type="match status" value="1"/>
</dbReference>
<dbReference type="PANTHER" id="PTHR43674:SF16">
    <property type="entry name" value="CARBON-NITROGEN FAMILY, PUTATIVE (AFU_ORTHOLOGUE AFUA_5G02350)-RELATED"/>
    <property type="match status" value="1"/>
</dbReference>
<dbReference type="CDD" id="cd07197">
    <property type="entry name" value="nitrilase"/>
    <property type="match status" value="1"/>
</dbReference>
<gene>
    <name evidence="3" type="ORF">HZF24_09355</name>
</gene>
<dbReference type="InterPro" id="IPR050345">
    <property type="entry name" value="Aliph_Amidase/BUP"/>
</dbReference>